<reference evidence="3" key="1">
    <citation type="journal article" date="2021" name="Proc. Natl. Acad. Sci. U.S.A.">
        <title>A Catalog of Tens of Thousands of Viruses from Human Metagenomes Reveals Hidden Associations with Chronic Diseases.</title>
        <authorList>
            <person name="Tisza M.J."/>
            <person name="Buck C.B."/>
        </authorList>
    </citation>
    <scope>NUCLEOTIDE SEQUENCE</scope>
    <source>
        <strain evidence="3">CtVJE9</strain>
    </source>
</reference>
<dbReference type="PROSITE" id="PS50943">
    <property type="entry name" value="HTH_CROC1"/>
    <property type="match status" value="1"/>
</dbReference>
<dbReference type="Pfam" id="PF12844">
    <property type="entry name" value="HTH_19"/>
    <property type="match status" value="1"/>
</dbReference>
<dbReference type="EMBL" id="BK015932">
    <property type="protein sequence ID" value="DAF85845.1"/>
    <property type="molecule type" value="Genomic_DNA"/>
</dbReference>
<name>A0A8S5TUF6_9CAUD</name>
<keyword evidence="1" id="KW-0238">DNA-binding</keyword>
<dbReference type="SMART" id="SM00530">
    <property type="entry name" value="HTH_XRE"/>
    <property type="match status" value="1"/>
</dbReference>
<evidence type="ECO:0000256" key="1">
    <source>
        <dbReference type="ARBA" id="ARBA00023125"/>
    </source>
</evidence>
<organism evidence="3">
    <name type="scientific">Siphoviridae sp. ctVJE9</name>
    <dbReference type="NCBI Taxonomy" id="2825530"/>
    <lineage>
        <taxon>Viruses</taxon>
        <taxon>Duplodnaviria</taxon>
        <taxon>Heunggongvirae</taxon>
        <taxon>Uroviricota</taxon>
        <taxon>Caudoviricetes</taxon>
    </lineage>
</organism>
<evidence type="ECO:0000313" key="3">
    <source>
        <dbReference type="EMBL" id="DAF85845.1"/>
    </source>
</evidence>
<dbReference type="CDD" id="cd00093">
    <property type="entry name" value="HTH_XRE"/>
    <property type="match status" value="1"/>
</dbReference>
<accession>A0A8S5TUF6</accession>
<dbReference type="GO" id="GO:0003677">
    <property type="term" value="F:DNA binding"/>
    <property type="evidence" value="ECO:0007669"/>
    <property type="project" value="UniProtKB-KW"/>
</dbReference>
<dbReference type="InterPro" id="IPR001387">
    <property type="entry name" value="Cro/C1-type_HTH"/>
</dbReference>
<dbReference type="PANTHER" id="PTHR46558">
    <property type="entry name" value="TRACRIPTIONAL REGULATORY PROTEIN-RELATED-RELATED"/>
    <property type="match status" value="1"/>
</dbReference>
<feature type="domain" description="HTH cro/C1-type" evidence="2">
    <location>
        <begin position="7"/>
        <end position="62"/>
    </location>
</feature>
<protein>
    <submittedName>
        <fullName evidence="3">Helix-turn-helix domain protein</fullName>
    </submittedName>
</protein>
<dbReference type="PANTHER" id="PTHR46558:SF14">
    <property type="entry name" value="HTH-TYPE TRANSCRIPTIONAL REGULATOR ANSR"/>
    <property type="match status" value="1"/>
</dbReference>
<sequence>MKFGEKLKQLRTNKGASQEETAKACGITRRTYISYEQEGRYPRNREVYSRLADFFDVDQNYLLTEDENFVTSASERYGSRGKLQAEQLVAELSGMFAGGELSEGDKDAVMLALQKAYWDCKEDNKKYTPKKYLHKSES</sequence>
<evidence type="ECO:0000259" key="2">
    <source>
        <dbReference type="PROSITE" id="PS50943"/>
    </source>
</evidence>
<proteinExistence type="predicted"/>
<dbReference type="InterPro" id="IPR010982">
    <property type="entry name" value="Lambda_DNA-bd_dom_sf"/>
</dbReference>
<dbReference type="Gene3D" id="1.10.260.40">
    <property type="entry name" value="lambda repressor-like DNA-binding domains"/>
    <property type="match status" value="1"/>
</dbReference>
<dbReference type="SUPFAM" id="SSF47413">
    <property type="entry name" value="lambda repressor-like DNA-binding domains"/>
    <property type="match status" value="1"/>
</dbReference>